<evidence type="ECO:0000313" key="8">
    <source>
        <dbReference type="Ensembl" id="ENSSSCP00015026808.1"/>
    </source>
</evidence>
<dbReference type="InterPro" id="IPR050598">
    <property type="entry name" value="AminoAcid_Transporter"/>
</dbReference>
<dbReference type="FunFam" id="1.20.1740.10:FF:000112">
    <property type="entry name" value="Large neutral amino acids transporter small subunit 1"/>
    <property type="match status" value="1"/>
</dbReference>
<evidence type="ECO:0000256" key="2">
    <source>
        <dbReference type="ARBA" id="ARBA00007040"/>
    </source>
</evidence>
<dbReference type="Proteomes" id="UP000694726">
    <property type="component" value="Unplaced"/>
</dbReference>
<feature type="transmembrane region" description="Helical" evidence="7">
    <location>
        <begin position="430"/>
        <end position="453"/>
    </location>
</feature>
<comment type="subcellular location">
    <subcellularLocation>
        <location evidence="1">Membrane</location>
        <topology evidence="1">Multi-pass membrane protein</topology>
    </subcellularLocation>
</comment>
<dbReference type="GO" id="GO:0016020">
    <property type="term" value="C:membrane"/>
    <property type="evidence" value="ECO:0007669"/>
    <property type="project" value="UniProtKB-SubCell"/>
</dbReference>
<reference evidence="8" key="1">
    <citation type="submission" date="2025-08" db="UniProtKB">
        <authorList>
            <consortium name="Ensembl"/>
        </authorList>
    </citation>
    <scope>IDENTIFICATION</scope>
</reference>
<evidence type="ECO:0000256" key="7">
    <source>
        <dbReference type="SAM" id="Phobius"/>
    </source>
</evidence>
<keyword evidence="3 7" id="KW-0812">Transmembrane</keyword>
<dbReference type="InterPro" id="IPR002293">
    <property type="entry name" value="AA/rel_permease1"/>
</dbReference>
<keyword evidence="4 7" id="KW-1133">Transmembrane helix</keyword>
<feature type="compositionally biased region" description="Basic and acidic residues" evidence="6">
    <location>
        <begin position="56"/>
        <end position="73"/>
    </location>
</feature>
<organism evidence="8 9">
    <name type="scientific">Sus scrofa</name>
    <name type="common">Pig</name>
    <dbReference type="NCBI Taxonomy" id="9823"/>
    <lineage>
        <taxon>Eukaryota</taxon>
        <taxon>Metazoa</taxon>
        <taxon>Chordata</taxon>
        <taxon>Craniata</taxon>
        <taxon>Vertebrata</taxon>
        <taxon>Euteleostomi</taxon>
        <taxon>Mammalia</taxon>
        <taxon>Eutheria</taxon>
        <taxon>Laurasiatheria</taxon>
        <taxon>Artiodactyla</taxon>
        <taxon>Suina</taxon>
        <taxon>Suidae</taxon>
        <taxon>Sus</taxon>
    </lineage>
</organism>
<dbReference type="Ensembl" id="ENSSSCT00015066836.1">
    <property type="protein sequence ID" value="ENSSSCP00015026808.1"/>
    <property type="gene ID" value="ENSSSCG00015049849.1"/>
</dbReference>
<feature type="transmembrane region" description="Helical" evidence="7">
    <location>
        <begin position="465"/>
        <end position="487"/>
    </location>
</feature>
<feature type="transmembrane region" description="Helical" evidence="7">
    <location>
        <begin position="308"/>
        <end position="332"/>
    </location>
</feature>
<evidence type="ECO:0000256" key="4">
    <source>
        <dbReference type="ARBA" id="ARBA00022989"/>
    </source>
</evidence>
<dbReference type="Pfam" id="PF13520">
    <property type="entry name" value="AA_permease_2"/>
    <property type="match status" value="1"/>
</dbReference>
<accession>A0A8D0P1Q8</accession>
<evidence type="ECO:0000313" key="9">
    <source>
        <dbReference type="Proteomes" id="UP000694726"/>
    </source>
</evidence>
<feature type="transmembrane region" description="Helical" evidence="7">
    <location>
        <begin position="404"/>
        <end position="424"/>
    </location>
</feature>
<feature type="transmembrane region" description="Helical" evidence="7">
    <location>
        <begin position="352"/>
        <end position="373"/>
    </location>
</feature>
<dbReference type="Gene3D" id="1.20.1740.10">
    <property type="entry name" value="Amino acid/polyamine transporter I"/>
    <property type="match status" value="1"/>
</dbReference>
<evidence type="ECO:0000256" key="3">
    <source>
        <dbReference type="ARBA" id="ARBA00022692"/>
    </source>
</evidence>
<evidence type="ECO:0000256" key="1">
    <source>
        <dbReference type="ARBA" id="ARBA00004141"/>
    </source>
</evidence>
<feature type="transmembrane region" description="Helical" evidence="7">
    <location>
        <begin position="274"/>
        <end position="296"/>
    </location>
</feature>
<dbReference type="GO" id="GO:0022857">
    <property type="term" value="F:transmembrane transporter activity"/>
    <property type="evidence" value="ECO:0007669"/>
    <property type="project" value="InterPro"/>
</dbReference>
<comment type="similarity">
    <text evidence="2">Belongs to the amino acid-polyamine-organocation (APC) superfamily. L-type amino acid transporter (LAT) (TC 2.A.3.8) family.</text>
</comment>
<proteinExistence type="inferred from homology"/>
<feature type="transmembrane region" description="Helical" evidence="7">
    <location>
        <begin position="493"/>
        <end position="512"/>
    </location>
</feature>
<name>A0A8D0P1Q8_PIG</name>
<dbReference type="PANTHER" id="PTHR11785">
    <property type="entry name" value="AMINO ACID TRANSPORTER"/>
    <property type="match status" value="1"/>
</dbReference>
<dbReference type="AlphaFoldDB" id="A0A8D0P1Q8"/>
<keyword evidence="5 7" id="KW-0472">Membrane</keyword>
<sequence>MAEPVNVAFVCKGSLDVVKGRIGMSSSWIRVALNPMTRVLVRHRRGATAQVPGDGAGRDRDAWETAAEERTDPCRPPLVSQSPGRPPGARNAAEPTVPLAAGSSALLRSDKKPEFTRSSSGGVREQTRSPHPGSGRSPGEADTARRPPSHAFCPSGPDSDGHPDRPGVCRAAAHPAEATSLQVGAGRAHPACLLQAPGCVWQTQRSGGPAGALDVAVKSPHPTFLSVPCFAPGTFRNLWLDLSATFCNPMFLSLPGDVSNLDPKFSFEGTKLDVGNIVLALYSGLFAYGGWNYLNLVTEEMINPYRNLPLAIIISLPIVTLVYVLTNLAYFTTLSTEQMLTSEAVAVDFGNYHLGVMSWIIPVFVGLSCFGSVNGSLFTSSRLFFVGAREGHLPSVLSMIHPRLLTPVPSLVFTCVMTLLYAFSRDIFSVINFFSFFNWLCVALAIIGMLWLRYRKPELERPIKVNVALPVFFILACLFLIAVSFWKTPVECGIGFTIILSGLPVYFLGVWWSNKPKWLLQGIFSTTVLCQKLMHVVPQET</sequence>
<evidence type="ECO:0000256" key="5">
    <source>
        <dbReference type="ARBA" id="ARBA00023136"/>
    </source>
</evidence>
<evidence type="ECO:0008006" key="10">
    <source>
        <dbReference type="Google" id="ProtNLM"/>
    </source>
</evidence>
<feature type="region of interest" description="Disordered" evidence="6">
    <location>
        <begin position="44"/>
        <end position="169"/>
    </location>
</feature>
<evidence type="ECO:0000256" key="6">
    <source>
        <dbReference type="SAM" id="MobiDB-lite"/>
    </source>
</evidence>
<dbReference type="PANTHER" id="PTHR11785:SF315">
    <property type="entry name" value="LARGE NEUTRAL AMINO ACIDS TRANSPORTER SMALL SUBUNIT 1"/>
    <property type="match status" value="1"/>
</dbReference>
<protein>
    <recommendedName>
        <fullName evidence="10">Solute carrier family 7 member 5</fullName>
    </recommendedName>
</protein>